<evidence type="ECO:0000256" key="1">
    <source>
        <dbReference type="SAM" id="MobiDB-lite"/>
    </source>
</evidence>
<organism evidence="2 3">
    <name type="scientific">Calditerrivibrio nitroreducens (strain DSM 19672 / NBRC 101217 / Yu37-1)</name>
    <dbReference type="NCBI Taxonomy" id="768670"/>
    <lineage>
        <taxon>Bacteria</taxon>
        <taxon>Pseudomonadati</taxon>
        <taxon>Deferribacterota</taxon>
        <taxon>Deferribacteres</taxon>
        <taxon>Deferribacterales</taxon>
        <taxon>Calditerrivibrionaceae</taxon>
    </lineage>
</organism>
<dbReference type="KEGG" id="cni:Calni_0855"/>
<evidence type="ECO:0000313" key="3">
    <source>
        <dbReference type="Proteomes" id="UP000007039"/>
    </source>
</evidence>
<dbReference type="RefSeq" id="WP_013450979.1">
    <property type="nucleotide sequence ID" value="NC_014758.1"/>
</dbReference>
<dbReference type="OrthoDB" id="9846475at2"/>
<dbReference type="eggNOG" id="ENOG502ZXM5">
    <property type="taxonomic scope" value="Bacteria"/>
</dbReference>
<feature type="compositionally biased region" description="Basic and acidic residues" evidence="1">
    <location>
        <begin position="62"/>
        <end position="71"/>
    </location>
</feature>
<gene>
    <name evidence="2" type="ordered locus">Calni_0855</name>
</gene>
<feature type="compositionally biased region" description="Basic and acidic residues" evidence="1">
    <location>
        <begin position="87"/>
        <end position="97"/>
    </location>
</feature>
<dbReference type="HOGENOM" id="CLU_2319173_0_0_0"/>
<dbReference type="EMBL" id="CP002347">
    <property type="protein sequence ID" value="ADR18766.1"/>
    <property type="molecule type" value="Genomic_DNA"/>
</dbReference>
<dbReference type="AlphaFoldDB" id="E4TH72"/>
<reference key="1">
    <citation type="submission" date="2010-11" db="EMBL/GenBank/DDBJ databases">
        <title>The complete genome of chromosome of Calditerrivibrio nitroreducens DSM 19672.</title>
        <authorList>
            <consortium name="US DOE Joint Genome Institute (JGI-PGF)"/>
            <person name="Lucas S."/>
            <person name="Copeland A."/>
            <person name="Lapidus A."/>
            <person name="Bruce D."/>
            <person name="Goodwin L."/>
            <person name="Pitluck S."/>
            <person name="Kyrpides N."/>
            <person name="Mavromatis K."/>
            <person name="Ivanova N."/>
            <person name="Mikhailova N."/>
            <person name="Zeytun A."/>
            <person name="Brettin T."/>
            <person name="Detter J.C."/>
            <person name="Tapia R."/>
            <person name="Han C."/>
            <person name="Land M."/>
            <person name="Hauser L."/>
            <person name="Markowitz V."/>
            <person name="Cheng J.-F."/>
            <person name="Hugenholtz P."/>
            <person name="Woyke T."/>
            <person name="Wu D."/>
            <person name="Spring S."/>
            <person name="Schroeder M."/>
            <person name="Brambilla E."/>
            <person name="Klenk H.-P."/>
            <person name="Eisen J.A."/>
        </authorList>
    </citation>
    <scope>NUCLEOTIDE SEQUENCE [LARGE SCALE GENOMIC DNA]</scope>
    <source>
        <strain>DSM 19672</strain>
    </source>
</reference>
<keyword evidence="3" id="KW-1185">Reference proteome</keyword>
<dbReference type="STRING" id="768670.Calni_0855"/>
<sequence length="97" mass="10829" precursor="true">MKPILKKLEILIVNILIIFVVNTGICLAGQDSPYDQAQGTTGDSYRAKQQAEIKNYEAAKEDAQMGFDTKRSSNLGHGNYYIPEPKPVIEKNRSNDN</sequence>
<reference evidence="2 3" key="2">
    <citation type="journal article" date="2011" name="Stand. Genomic Sci.">
        <title>Complete genome sequence of Calditerrivibrio nitroreducens type strain (Yu37-1).</title>
        <authorList>
            <person name="Pitluck S."/>
            <person name="Sikorski J."/>
            <person name="Zeytun A."/>
            <person name="Lapidus A."/>
            <person name="Nolan M."/>
            <person name="Lucas S."/>
            <person name="Hammon N."/>
            <person name="Deshpande S."/>
            <person name="Cheng J.F."/>
            <person name="Tapia R."/>
            <person name="Han C."/>
            <person name="Goodwin L."/>
            <person name="Liolios K."/>
            <person name="Pagani I."/>
            <person name="Ivanova N."/>
            <person name="Mavromatis K."/>
            <person name="Pati A."/>
            <person name="Chen A."/>
            <person name="Palaniappan K."/>
            <person name="Hauser L."/>
            <person name="Chang Y.J."/>
            <person name="Jeffries C.D."/>
            <person name="Detter J.C."/>
            <person name="Brambilla E."/>
            <person name="Djao O.D."/>
            <person name="Rohde M."/>
            <person name="Spring S."/>
            <person name="Goker M."/>
            <person name="Woyke T."/>
            <person name="Bristow J."/>
            <person name="Eisen J.A."/>
            <person name="Markowitz V."/>
            <person name="Hugenholtz P."/>
            <person name="Kyrpides N.C."/>
            <person name="Klenk H.P."/>
            <person name="Land M."/>
        </authorList>
    </citation>
    <scope>NUCLEOTIDE SEQUENCE [LARGE SCALE GENOMIC DNA]</scope>
    <source>
        <strain evidence="3">DSM 19672 / NBRC 101217 / Yu37-1</strain>
    </source>
</reference>
<feature type="region of interest" description="Disordered" evidence="1">
    <location>
        <begin position="62"/>
        <end position="97"/>
    </location>
</feature>
<evidence type="ECO:0000313" key="2">
    <source>
        <dbReference type="EMBL" id="ADR18766.1"/>
    </source>
</evidence>
<accession>E4TH72</accession>
<dbReference type="Proteomes" id="UP000007039">
    <property type="component" value="Chromosome"/>
</dbReference>
<proteinExistence type="predicted"/>
<protein>
    <submittedName>
        <fullName evidence="2">Uncharacterized protein</fullName>
    </submittedName>
</protein>
<name>E4TH72_CALNY</name>